<protein>
    <submittedName>
        <fullName evidence="2">Uncharacterized protein</fullName>
    </submittedName>
</protein>
<dbReference type="RefSeq" id="WP_331215596.1">
    <property type="nucleotide sequence ID" value="NZ_JAZGQK010000016.1"/>
</dbReference>
<dbReference type="EMBL" id="JAZGQK010000016">
    <property type="protein sequence ID" value="MEE6260476.1"/>
    <property type="molecule type" value="Genomic_DNA"/>
</dbReference>
<accession>A0ABU7S0B2</accession>
<dbReference type="Proteomes" id="UP001332243">
    <property type="component" value="Unassembled WGS sequence"/>
</dbReference>
<sequence>MFSTDPHFLLTLHHDHARDLRADVAADRLARSVRRPRWPDRVGFRAGRRRNAVACSTS</sequence>
<evidence type="ECO:0000313" key="2">
    <source>
        <dbReference type="EMBL" id="MEE6262172.1"/>
    </source>
</evidence>
<comment type="caution">
    <text evidence="2">The sequence shown here is derived from an EMBL/GenBank/DDBJ whole genome shotgun (WGS) entry which is preliminary data.</text>
</comment>
<name>A0ABU7S0B2_9ACTN</name>
<keyword evidence="3" id="KW-1185">Reference proteome</keyword>
<reference evidence="2 3" key="1">
    <citation type="submission" date="2024-01" db="EMBL/GenBank/DDBJ databases">
        <title>Genome insights into Plantactinospora sonchi sp. nov.</title>
        <authorList>
            <person name="Wang L."/>
        </authorList>
    </citation>
    <scope>NUCLEOTIDE SEQUENCE [LARGE SCALE GENOMIC DNA]</scope>
    <source>
        <strain evidence="2 3">NEAU-QY2</strain>
    </source>
</reference>
<proteinExistence type="predicted"/>
<gene>
    <name evidence="1" type="ORF">V1633_18490</name>
    <name evidence="2" type="ORF">V1633_27165</name>
</gene>
<evidence type="ECO:0000313" key="1">
    <source>
        <dbReference type="EMBL" id="MEE6260476.1"/>
    </source>
</evidence>
<dbReference type="EMBL" id="JAZGQK010000026">
    <property type="protein sequence ID" value="MEE6262172.1"/>
    <property type="molecule type" value="Genomic_DNA"/>
</dbReference>
<evidence type="ECO:0000313" key="3">
    <source>
        <dbReference type="Proteomes" id="UP001332243"/>
    </source>
</evidence>
<organism evidence="2 3">
    <name type="scientific">Plantactinospora sonchi</name>
    <dbReference type="NCBI Taxonomy" id="1544735"/>
    <lineage>
        <taxon>Bacteria</taxon>
        <taxon>Bacillati</taxon>
        <taxon>Actinomycetota</taxon>
        <taxon>Actinomycetes</taxon>
        <taxon>Micromonosporales</taxon>
        <taxon>Micromonosporaceae</taxon>
        <taxon>Plantactinospora</taxon>
    </lineage>
</organism>